<keyword evidence="4" id="KW-1185">Reference proteome</keyword>
<dbReference type="GO" id="GO:0006606">
    <property type="term" value="P:protein import into nucleus"/>
    <property type="evidence" value="ECO:0007669"/>
    <property type="project" value="TreeGrafter"/>
</dbReference>
<evidence type="ECO:0000313" key="4">
    <source>
        <dbReference type="Proteomes" id="UP000504632"/>
    </source>
</evidence>
<name>A0A6J2WFE0_CHACN</name>
<sequence length="172" mass="19270">MRKAGEILFCVVVLALLSWTVVFAQTTPSPGTSCALKSNTSCDECLQNVSCLWCIATQQCVDYPVRSVLPSHTLCPLAEARWGLCWVNFQALIITMSVLAGVIIIAILVCCCSCCKCGNAGSRKSDERLEQQANLRKLRQEERKAEMKSRHDEIRKKYGLMKDNPYSRFENN</sequence>
<organism evidence="4 5">
    <name type="scientific">Chanos chanos</name>
    <name type="common">Milkfish</name>
    <name type="synonym">Mugil chanos</name>
    <dbReference type="NCBI Taxonomy" id="29144"/>
    <lineage>
        <taxon>Eukaryota</taxon>
        <taxon>Metazoa</taxon>
        <taxon>Chordata</taxon>
        <taxon>Craniata</taxon>
        <taxon>Vertebrata</taxon>
        <taxon>Euteleostomi</taxon>
        <taxon>Actinopterygii</taxon>
        <taxon>Neopterygii</taxon>
        <taxon>Teleostei</taxon>
        <taxon>Ostariophysi</taxon>
        <taxon>Gonorynchiformes</taxon>
        <taxon>Chanidae</taxon>
        <taxon>Chanos</taxon>
    </lineage>
</organism>
<evidence type="ECO:0000256" key="1">
    <source>
        <dbReference type="SAM" id="Coils"/>
    </source>
</evidence>
<keyword evidence="3" id="KW-0732">Signal</keyword>
<dbReference type="GO" id="GO:0005737">
    <property type="term" value="C:cytoplasm"/>
    <property type="evidence" value="ECO:0007669"/>
    <property type="project" value="TreeGrafter"/>
</dbReference>
<dbReference type="PANTHER" id="PTHR15191">
    <property type="entry name" value="PROTEIN CBG20567"/>
    <property type="match status" value="1"/>
</dbReference>
<evidence type="ECO:0000256" key="3">
    <source>
        <dbReference type="SAM" id="SignalP"/>
    </source>
</evidence>
<gene>
    <name evidence="5" type="primary">pttg1ipb</name>
</gene>
<keyword evidence="2" id="KW-0472">Membrane</keyword>
<dbReference type="OrthoDB" id="5829916at2759"/>
<feature type="signal peptide" evidence="3">
    <location>
        <begin position="1"/>
        <end position="24"/>
    </location>
</feature>
<keyword evidence="2" id="KW-1133">Transmembrane helix</keyword>
<feature type="coiled-coil region" evidence="1">
    <location>
        <begin position="128"/>
        <end position="157"/>
    </location>
</feature>
<dbReference type="GO" id="GO:0005634">
    <property type="term" value="C:nucleus"/>
    <property type="evidence" value="ECO:0007669"/>
    <property type="project" value="TreeGrafter"/>
</dbReference>
<dbReference type="PANTHER" id="PTHR15191:SF7">
    <property type="entry name" value="PTTG1-INTERACTING PROTEIN B"/>
    <property type="match status" value="1"/>
</dbReference>
<evidence type="ECO:0000313" key="5">
    <source>
        <dbReference type="RefSeq" id="XP_030642111.1"/>
    </source>
</evidence>
<dbReference type="CTD" id="449768"/>
<dbReference type="RefSeq" id="XP_030642111.1">
    <property type="nucleotide sequence ID" value="XM_030786251.1"/>
</dbReference>
<dbReference type="InParanoid" id="A0A6J2WFE0"/>
<keyword evidence="2" id="KW-0812">Transmembrane</keyword>
<feature type="chain" id="PRO_5027105051" evidence="3">
    <location>
        <begin position="25"/>
        <end position="172"/>
    </location>
</feature>
<protein>
    <submittedName>
        <fullName evidence="5">PTTG1 interacting protein b</fullName>
    </submittedName>
</protein>
<dbReference type="GeneID" id="115822413"/>
<reference evidence="5" key="1">
    <citation type="submission" date="2025-08" db="UniProtKB">
        <authorList>
            <consortium name="RefSeq"/>
        </authorList>
    </citation>
    <scope>IDENTIFICATION</scope>
</reference>
<dbReference type="FunCoup" id="A0A6J2WFE0">
    <property type="interactions" value="444"/>
</dbReference>
<proteinExistence type="predicted"/>
<dbReference type="Proteomes" id="UP000504632">
    <property type="component" value="Chromosome 10"/>
</dbReference>
<dbReference type="AlphaFoldDB" id="A0A6J2WFE0"/>
<feature type="transmembrane region" description="Helical" evidence="2">
    <location>
        <begin position="91"/>
        <end position="115"/>
    </location>
</feature>
<evidence type="ECO:0000256" key="2">
    <source>
        <dbReference type="SAM" id="Phobius"/>
    </source>
</evidence>
<keyword evidence="1" id="KW-0175">Coiled coil</keyword>
<dbReference type="InterPro" id="IPR052304">
    <property type="entry name" value="PTTG1IP"/>
</dbReference>
<accession>A0A6J2WFE0</accession>